<protein>
    <submittedName>
        <fullName evidence="1">Uncharacterized protein</fullName>
    </submittedName>
</protein>
<name>A0ABT7UP26_9FIRM</name>
<dbReference type="RefSeq" id="WP_289599370.1">
    <property type="nucleotide sequence ID" value="NZ_JAUDCL010000006.1"/>
</dbReference>
<evidence type="ECO:0000313" key="1">
    <source>
        <dbReference type="EMBL" id="MDM8200636.1"/>
    </source>
</evidence>
<reference evidence="1 2" key="3">
    <citation type="submission" date="2023-06" db="EMBL/GenBank/DDBJ databases">
        <authorList>
            <person name="Zeman M."/>
            <person name="Kubasova T."/>
            <person name="Jahodarova E."/>
            <person name="Nykrynova M."/>
            <person name="Rychlik I."/>
        </authorList>
    </citation>
    <scope>NUCLEOTIDE SEQUENCE [LARGE SCALE GENOMIC DNA]</scope>
    <source>
        <strain evidence="1 2">ET340</strain>
    </source>
</reference>
<proteinExistence type="predicted"/>
<reference evidence="2" key="1">
    <citation type="submission" date="2023-06" db="EMBL/GenBank/DDBJ databases">
        <title>Identification and characterization of horizontal gene transfer across gut microbiota members of farm animals based on homology search.</title>
        <authorList>
            <person name="Zeman M."/>
            <person name="Kubasova T."/>
            <person name="Jahodarova E."/>
            <person name="Nykrynova M."/>
            <person name="Rychlik I."/>
        </authorList>
    </citation>
    <scope>NUCLEOTIDE SEQUENCE [LARGE SCALE GENOMIC DNA]</scope>
    <source>
        <strain evidence="2">ET340</strain>
    </source>
</reference>
<evidence type="ECO:0000313" key="2">
    <source>
        <dbReference type="Proteomes" id="UP001529380"/>
    </source>
</evidence>
<comment type="caution">
    <text evidence="1">The sequence shown here is derived from an EMBL/GenBank/DDBJ whole genome shotgun (WGS) entry which is preliminary data.</text>
</comment>
<reference evidence="1 2" key="2">
    <citation type="submission" date="2023-06" db="EMBL/GenBank/DDBJ databases">
        <title>Identification and characterization of horizontal gene transfer across gut microbiota members of farm animals based on homology search.</title>
        <authorList>
            <person name="Schwarzerova J."/>
            <person name="Nykrynova M."/>
            <person name="Jureckova K."/>
            <person name="Cejkova D."/>
            <person name="Rychlik I."/>
        </authorList>
    </citation>
    <scope>NUCLEOTIDE SEQUENCE [LARGE SCALE GENOMIC DNA]</scope>
    <source>
        <strain evidence="1 2">ET340</strain>
    </source>
</reference>
<dbReference type="Proteomes" id="UP001529380">
    <property type="component" value="Unassembled WGS sequence"/>
</dbReference>
<accession>A0ABT7UP26</accession>
<sequence>MLPAKAAKTDKEKAAKVYSFAAFLLESALGGQPVKGSFVRFRHGEFRSGAV</sequence>
<organism evidence="1 2">
    <name type="scientific">Allofournierella massiliensis</name>
    <dbReference type="NCBI Taxonomy" id="1650663"/>
    <lineage>
        <taxon>Bacteria</taxon>
        <taxon>Bacillati</taxon>
        <taxon>Bacillota</taxon>
        <taxon>Clostridia</taxon>
        <taxon>Eubacteriales</taxon>
        <taxon>Oscillospiraceae</taxon>
        <taxon>Allofournierella</taxon>
    </lineage>
</organism>
<dbReference type="EMBL" id="JAUDCL010000006">
    <property type="protein sequence ID" value="MDM8200636.1"/>
    <property type="molecule type" value="Genomic_DNA"/>
</dbReference>
<keyword evidence="2" id="KW-1185">Reference proteome</keyword>
<gene>
    <name evidence="1" type="ORF">QUW08_04910</name>
</gene>